<keyword evidence="3" id="KW-0964">Secreted</keyword>
<comment type="caution">
    <text evidence="11">The sequence shown here is derived from an EMBL/GenBank/DDBJ whole genome shotgun (WGS) entry which is preliminary data.</text>
</comment>
<evidence type="ECO:0000256" key="1">
    <source>
        <dbReference type="ARBA" id="ARBA00004613"/>
    </source>
</evidence>
<keyword evidence="6 10" id="KW-0808">Transferase</keyword>
<reference evidence="11" key="1">
    <citation type="submission" date="2023-08" db="EMBL/GenBank/DDBJ databases">
        <authorList>
            <person name="Chen Y."/>
            <person name="Shah S."/>
            <person name="Dougan E. K."/>
            <person name="Thang M."/>
            <person name="Chan C."/>
        </authorList>
    </citation>
    <scope>NUCLEOTIDE SEQUENCE</scope>
</reference>
<dbReference type="GO" id="GO:0016779">
    <property type="term" value="F:nucleotidyltransferase activity"/>
    <property type="evidence" value="ECO:0007669"/>
    <property type="project" value="UniProtKB-KW"/>
</dbReference>
<dbReference type="EMBL" id="CAUJNA010003411">
    <property type="protein sequence ID" value="CAJ1401356.1"/>
    <property type="molecule type" value="Genomic_DNA"/>
</dbReference>
<evidence type="ECO:0000313" key="11">
    <source>
        <dbReference type="EMBL" id="CAJ1401356.1"/>
    </source>
</evidence>
<dbReference type="PANTHER" id="PTHR10339">
    <property type="entry name" value="ADP-RIBOSYLTRANSFERASE"/>
    <property type="match status" value="1"/>
</dbReference>
<dbReference type="EC" id="2.4.2.31" evidence="10"/>
<evidence type="ECO:0000256" key="8">
    <source>
        <dbReference type="ARBA" id="ARBA00023026"/>
    </source>
</evidence>
<keyword evidence="8" id="KW-0843">Virulence</keyword>
<keyword evidence="7" id="KW-0548">Nucleotidyltransferase</keyword>
<evidence type="ECO:0000256" key="2">
    <source>
        <dbReference type="ARBA" id="ARBA00009558"/>
    </source>
</evidence>
<dbReference type="GO" id="GO:0005576">
    <property type="term" value="C:extracellular region"/>
    <property type="evidence" value="ECO:0007669"/>
    <property type="project" value="UniProtKB-SubCell"/>
</dbReference>
<dbReference type="Pfam" id="PF01129">
    <property type="entry name" value="ART"/>
    <property type="match status" value="1"/>
</dbReference>
<evidence type="ECO:0000313" key="12">
    <source>
        <dbReference type="Proteomes" id="UP001178507"/>
    </source>
</evidence>
<dbReference type="InterPro" id="IPR000768">
    <property type="entry name" value="ART"/>
</dbReference>
<evidence type="ECO:0000256" key="4">
    <source>
        <dbReference type="ARBA" id="ARBA00022656"/>
    </source>
</evidence>
<comment type="catalytic activity">
    <reaction evidence="9 10">
        <text>L-arginyl-[protein] + NAD(+) = N(omega)-(ADP-D-ribosyl)-L-arginyl-[protein] + nicotinamide + H(+)</text>
        <dbReference type="Rhea" id="RHEA:19149"/>
        <dbReference type="Rhea" id="RHEA-COMP:10532"/>
        <dbReference type="Rhea" id="RHEA-COMP:15087"/>
        <dbReference type="ChEBI" id="CHEBI:15378"/>
        <dbReference type="ChEBI" id="CHEBI:17154"/>
        <dbReference type="ChEBI" id="CHEBI:29965"/>
        <dbReference type="ChEBI" id="CHEBI:57540"/>
        <dbReference type="ChEBI" id="CHEBI:142554"/>
        <dbReference type="EC" id="2.4.2.31"/>
    </reaction>
</comment>
<dbReference type="PANTHER" id="PTHR10339:SF25">
    <property type="entry name" value="SECRETED EXOENZYME S"/>
    <property type="match status" value="1"/>
</dbReference>
<dbReference type="InterPro" id="IPR050999">
    <property type="entry name" value="ADP-ribosyltransferase_ARG"/>
</dbReference>
<dbReference type="GO" id="GO:0003950">
    <property type="term" value="F:NAD+ poly-ADP-ribosyltransferase activity"/>
    <property type="evidence" value="ECO:0007669"/>
    <property type="project" value="TreeGrafter"/>
</dbReference>
<dbReference type="Gene3D" id="3.90.176.10">
    <property type="entry name" value="Toxin ADP-ribosyltransferase, Chain A, domain 1"/>
    <property type="match status" value="1"/>
</dbReference>
<evidence type="ECO:0000256" key="3">
    <source>
        <dbReference type="ARBA" id="ARBA00022525"/>
    </source>
</evidence>
<evidence type="ECO:0000256" key="9">
    <source>
        <dbReference type="ARBA" id="ARBA00047597"/>
    </source>
</evidence>
<accession>A0AA36JA89</accession>
<gene>
    <name evidence="11" type="ORF">EVOR1521_LOCUS24524</name>
</gene>
<comment type="subcellular location">
    <subcellularLocation>
        <location evidence="1">Secreted</location>
    </subcellularLocation>
</comment>
<dbReference type="GO" id="GO:0090729">
    <property type="term" value="F:toxin activity"/>
    <property type="evidence" value="ECO:0007669"/>
    <property type="project" value="UniProtKB-KW"/>
</dbReference>
<keyword evidence="12" id="KW-1185">Reference proteome</keyword>
<evidence type="ECO:0000256" key="7">
    <source>
        <dbReference type="ARBA" id="ARBA00022695"/>
    </source>
</evidence>
<evidence type="ECO:0000256" key="10">
    <source>
        <dbReference type="RuleBase" id="RU361228"/>
    </source>
</evidence>
<evidence type="ECO:0000256" key="6">
    <source>
        <dbReference type="ARBA" id="ARBA00022679"/>
    </source>
</evidence>
<dbReference type="AlphaFoldDB" id="A0AA36JA89"/>
<sequence length="149" mass="16834">MLYTSNAIYKQLNTALRSEDRNKIKKYYPYLRLLFEALNRLPQQKRSLWRGIGVDLFDQYSVGSTITWWGVSSCTSDMQVAKNFMKGCGTACTFLTVNCKSAVDISKITFYGNEKESLLAPGTQLKVLNSSRKGKVAEITLEEVGRLVD</sequence>
<keyword evidence="10" id="KW-0521">NADP</keyword>
<keyword evidence="10" id="KW-0520">NAD</keyword>
<evidence type="ECO:0000256" key="5">
    <source>
        <dbReference type="ARBA" id="ARBA00022676"/>
    </source>
</evidence>
<organism evidence="11 12">
    <name type="scientific">Effrenium voratum</name>
    <dbReference type="NCBI Taxonomy" id="2562239"/>
    <lineage>
        <taxon>Eukaryota</taxon>
        <taxon>Sar</taxon>
        <taxon>Alveolata</taxon>
        <taxon>Dinophyceae</taxon>
        <taxon>Suessiales</taxon>
        <taxon>Symbiodiniaceae</taxon>
        <taxon>Effrenium</taxon>
    </lineage>
</organism>
<dbReference type="SUPFAM" id="SSF56399">
    <property type="entry name" value="ADP-ribosylation"/>
    <property type="match status" value="1"/>
</dbReference>
<dbReference type="GO" id="GO:0106274">
    <property type="term" value="F:NAD+-protein-arginine ADP-ribosyltransferase activity"/>
    <property type="evidence" value="ECO:0007669"/>
    <property type="project" value="UniProtKB-EC"/>
</dbReference>
<dbReference type="Proteomes" id="UP001178507">
    <property type="component" value="Unassembled WGS sequence"/>
</dbReference>
<protein>
    <recommendedName>
        <fullName evidence="10">NAD(P)(+)--arginine ADP-ribosyltransferase</fullName>
        <ecNumber evidence="10">2.4.2.31</ecNumber>
    </recommendedName>
    <alternativeName>
        <fullName evidence="10">Mono(ADP-ribosyl)transferase</fullName>
    </alternativeName>
</protein>
<keyword evidence="4" id="KW-0800">Toxin</keyword>
<proteinExistence type="inferred from homology"/>
<dbReference type="PROSITE" id="PS51996">
    <property type="entry name" value="TR_MART"/>
    <property type="match status" value="1"/>
</dbReference>
<comment type="similarity">
    <text evidence="2 10">Belongs to the Arg-specific ADP-ribosyltransferase family.</text>
</comment>
<name>A0AA36JA89_9DINO</name>
<keyword evidence="5 10" id="KW-0328">Glycosyltransferase</keyword>